<protein>
    <submittedName>
        <fullName evidence="2">DUF177 domain-containing protein</fullName>
    </submittedName>
    <submittedName>
        <fullName evidence="1">Metal-binding protein</fullName>
    </submittedName>
</protein>
<reference evidence="2 4" key="2">
    <citation type="submission" date="2019-09" db="EMBL/GenBank/DDBJ databases">
        <title>Complete Genome Sequence of Janibacter melonis M714 with both human health impact and industrial applications.</title>
        <authorList>
            <person name="Jin M."/>
            <person name="Zhao Q.R."/>
        </authorList>
    </citation>
    <scope>NUCLEOTIDE SEQUENCE [LARGE SCALE GENOMIC DNA]</scope>
    <source>
        <strain evidence="2 4">M714</strain>
    </source>
</reference>
<evidence type="ECO:0000313" key="1">
    <source>
        <dbReference type="EMBL" id="OAB86664.1"/>
    </source>
</evidence>
<organism evidence="1 3">
    <name type="scientific">Janibacter melonis</name>
    <dbReference type="NCBI Taxonomy" id="262209"/>
    <lineage>
        <taxon>Bacteria</taxon>
        <taxon>Bacillati</taxon>
        <taxon>Actinomycetota</taxon>
        <taxon>Actinomycetes</taxon>
        <taxon>Micrococcales</taxon>
        <taxon>Intrasporangiaceae</taxon>
        <taxon>Janibacter</taxon>
    </lineage>
</organism>
<name>A0A176QAH9_9MICO</name>
<sequence>MKHLDAASPFALDAKDVGRRPGSMSEVRRTVAAPDDFGTDVLAVAPGSPMDLDVRLESVHEGILVTGTVDATATGACVRCLDDIDLPVDVRFQELFVWPDRAQHHRQVAAELDADEEHTIEDDVIDLDPVLRDAVLPSLPFQPVCREDCPGLCPQCGARLEDDPDHQHELIDPRWASLEALRPLAEGAGGDDEEKRT</sequence>
<dbReference type="Proteomes" id="UP000076976">
    <property type="component" value="Unassembled WGS sequence"/>
</dbReference>
<dbReference type="KEGG" id="jme:EEW87_010055"/>
<dbReference type="STRING" id="262209.AWH69_09395"/>
<dbReference type="EMBL" id="CP044548">
    <property type="protein sequence ID" value="QFQ30564.2"/>
    <property type="molecule type" value="Genomic_DNA"/>
</dbReference>
<accession>A0A176QAH9</accession>
<keyword evidence="3" id="KW-1185">Reference proteome</keyword>
<gene>
    <name evidence="1" type="ORF">AWH69_09395</name>
    <name evidence="2" type="ORF">EEW87_010055</name>
</gene>
<dbReference type="EMBL" id="LQZG01000003">
    <property type="protein sequence ID" value="OAB86664.1"/>
    <property type="molecule type" value="Genomic_DNA"/>
</dbReference>
<evidence type="ECO:0000313" key="2">
    <source>
        <dbReference type="EMBL" id="QFQ30564.2"/>
    </source>
</evidence>
<dbReference type="InterPro" id="IPR003772">
    <property type="entry name" value="YceD"/>
</dbReference>
<proteinExistence type="predicted"/>
<evidence type="ECO:0000313" key="3">
    <source>
        <dbReference type="Proteomes" id="UP000076976"/>
    </source>
</evidence>
<accession>A0A5P8FNQ4</accession>
<dbReference type="Pfam" id="PF02620">
    <property type="entry name" value="YceD"/>
    <property type="match status" value="1"/>
</dbReference>
<evidence type="ECO:0000313" key="4">
    <source>
        <dbReference type="Proteomes" id="UP000271708"/>
    </source>
</evidence>
<dbReference type="RefSeq" id="WP_068274569.1">
    <property type="nucleotide sequence ID" value="NZ_CP044548.2"/>
</dbReference>
<dbReference type="AlphaFoldDB" id="A0A176QAH9"/>
<dbReference type="PANTHER" id="PTHR34374">
    <property type="entry name" value="LARGE RIBOSOMAL RNA SUBUNIT ACCUMULATION PROTEIN YCED HOMOLOG 1, CHLOROPLASTIC"/>
    <property type="match status" value="1"/>
</dbReference>
<reference evidence="1 3" key="1">
    <citation type="submission" date="2016-01" db="EMBL/GenBank/DDBJ databases">
        <title>Janibacter melonis strain CD11_4 genome sequencing and assembly.</title>
        <authorList>
            <person name="Nair G.R."/>
            <person name="Kaur G."/>
            <person name="Chander A.M."/>
            <person name="Mayilraj S."/>
        </authorList>
    </citation>
    <scope>NUCLEOTIDE SEQUENCE [LARGE SCALE GENOMIC DNA]</scope>
    <source>
        <strain evidence="1 3">CD11-4</strain>
    </source>
</reference>
<dbReference type="PANTHER" id="PTHR34374:SF1">
    <property type="entry name" value="LARGE RIBOSOMAL RNA SUBUNIT ACCUMULATION PROTEIN YCED HOMOLOG 1, CHLOROPLASTIC"/>
    <property type="match status" value="1"/>
</dbReference>
<dbReference type="Proteomes" id="UP000271708">
    <property type="component" value="Chromosome"/>
</dbReference>
<dbReference type="GeneID" id="59161508"/>
<reference evidence="2" key="3">
    <citation type="submission" date="2019-11" db="EMBL/GenBank/DDBJ databases">
        <authorList>
            <person name="Zhao Q."/>
        </authorList>
    </citation>
    <scope>NUCLEOTIDE SEQUENCE</scope>
    <source>
        <strain evidence="2">M714</strain>
    </source>
</reference>